<evidence type="ECO:0000256" key="4">
    <source>
        <dbReference type="ARBA" id="ARBA00023237"/>
    </source>
</evidence>
<dbReference type="Gene3D" id="3.30.160.150">
    <property type="entry name" value="Lipoprotein like domain"/>
    <property type="match status" value="1"/>
</dbReference>
<keyword evidence="2 6" id="KW-0472">Membrane</keyword>
<keyword evidence="3 6" id="KW-0564">Palmitate</keyword>
<comment type="subunit">
    <text evidence="6">Component of the lipopolysaccharide transport and assembly complex. Interacts with LptD.</text>
</comment>
<dbReference type="Proteomes" id="UP001239019">
    <property type="component" value="Unassembled WGS sequence"/>
</dbReference>
<keyword evidence="5 6" id="KW-0449">Lipoprotein</keyword>
<gene>
    <name evidence="6 7" type="primary">lptE</name>
    <name evidence="7" type="ORF">RBH19_08490</name>
</gene>
<evidence type="ECO:0000313" key="7">
    <source>
        <dbReference type="EMBL" id="MDQ2069909.1"/>
    </source>
</evidence>
<comment type="function">
    <text evidence="6">Together with LptD, is involved in the assembly of lipopolysaccharide (LPS) at the surface of the outer membrane. Required for the proper assembly of LptD. Binds LPS and may serve as the LPS recognition site at the outer membrane.</text>
</comment>
<evidence type="ECO:0000313" key="8">
    <source>
        <dbReference type="Proteomes" id="UP001239019"/>
    </source>
</evidence>
<dbReference type="Pfam" id="PF04390">
    <property type="entry name" value="LptE"/>
    <property type="match status" value="1"/>
</dbReference>
<evidence type="ECO:0000256" key="1">
    <source>
        <dbReference type="ARBA" id="ARBA00022729"/>
    </source>
</evidence>
<dbReference type="PANTHER" id="PTHR38098">
    <property type="entry name" value="LPS-ASSEMBLY LIPOPROTEIN LPTE"/>
    <property type="match status" value="1"/>
</dbReference>
<proteinExistence type="inferred from homology"/>
<reference evidence="7 8" key="1">
    <citation type="submission" date="2023-08" db="EMBL/GenBank/DDBJ databases">
        <title>Whole-genome sequencing of halo(alkali)philic microorganisms from hypersaline lakes.</title>
        <authorList>
            <person name="Sorokin D.Y."/>
            <person name="Abbas B."/>
            <person name="Merkel A.Y."/>
        </authorList>
    </citation>
    <scope>NUCLEOTIDE SEQUENCE [LARGE SCALE GENOMIC DNA]</scope>
    <source>
        <strain evidence="7 8">AB-CW4</strain>
    </source>
</reference>
<comment type="similarity">
    <text evidence="6">Belongs to the LptE lipoprotein family.</text>
</comment>
<evidence type="ECO:0000256" key="3">
    <source>
        <dbReference type="ARBA" id="ARBA00023139"/>
    </source>
</evidence>
<evidence type="ECO:0000256" key="6">
    <source>
        <dbReference type="HAMAP-Rule" id="MF_01186"/>
    </source>
</evidence>
<accession>A0ABU0W7A2</accession>
<evidence type="ECO:0000256" key="2">
    <source>
        <dbReference type="ARBA" id="ARBA00023136"/>
    </source>
</evidence>
<protein>
    <recommendedName>
        <fullName evidence="6">LPS-assembly lipoprotein LptE</fullName>
    </recommendedName>
</protein>
<dbReference type="PROSITE" id="PS51257">
    <property type="entry name" value="PROKAR_LIPOPROTEIN"/>
    <property type="match status" value="1"/>
</dbReference>
<dbReference type="HAMAP" id="MF_01186">
    <property type="entry name" value="LPS_assembly_LptE"/>
    <property type="match status" value="1"/>
</dbReference>
<dbReference type="RefSeq" id="WP_306728403.1">
    <property type="nucleotide sequence ID" value="NZ_JAVDDT010000004.1"/>
</dbReference>
<organism evidence="7 8">
    <name type="scientific">Natronospira bacteriovora</name>
    <dbReference type="NCBI Taxonomy" id="3069753"/>
    <lineage>
        <taxon>Bacteria</taxon>
        <taxon>Pseudomonadati</taxon>
        <taxon>Pseudomonadota</taxon>
        <taxon>Gammaproteobacteria</taxon>
        <taxon>Natronospirales</taxon>
        <taxon>Natronospiraceae</taxon>
        <taxon>Natronospira</taxon>
    </lineage>
</organism>
<keyword evidence="1 6" id="KW-0732">Signal</keyword>
<dbReference type="InterPro" id="IPR007485">
    <property type="entry name" value="LPS_assembly_LptE"/>
</dbReference>
<keyword evidence="4 6" id="KW-0998">Cell outer membrane</keyword>
<comment type="subcellular location">
    <subcellularLocation>
        <location evidence="6">Cell outer membrane</location>
        <topology evidence="6">Lipid-anchor</topology>
    </subcellularLocation>
</comment>
<evidence type="ECO:0000256" key="5">
    <source>
        <dbReference type="ARBA" id="ARBA00023288"/>
    </source>
</evidence>
<comment type="caution">
    <text evidence="7">The sequence shown here is derived from an EMBL/GenBank/DDBJ whole genome shotgun (WGS) entry which is preliminary data.</text>
</comment>
<dbReference type="EMBL" id="JAVDDT010000004">
    <property type="protein sequence ID" value="MDQ2069909.1"/>
    <property type="molecule type" value="Genomic_DNA"/>
</dbReference>
<name>A0ABU0W7A2_9GAMM</name>
<sequence>MKRLLTYFLLLTALGLVTACGWQLRGAPSLPDEMSVIYIDTRNPHGRLARELTRLLDSGDARVTRKRDEATAVLRILDTSSQRRVLSVNLAGRPEEIRVIYRVEFDVRSARGETLIERQRMVLNRDISTDPADPLGASQEASRLAQALEEEIVQSVVLRIQALARNLPENDNGPTK</sequence>
<keyword evidence="8" id="KW-1185">Reference proteome</keyword>
<dbReference type="PANTHER" id="PTHR38098:SF1">
    <property type="entry name" value="LPS-ASSEMBLY LIPOPROTEIN LPTE"/>
    <property type="match status" value="1"/>
</dbReference>